<evidence type="ECO:0000313" key="2">
    <source>
        <dbReference type="EMBL" id="SZX73681.1"/>
    </source>
</evidence>
<dbReference type="Proteomes" id="UP000256970">
    <property type="component" value="Unassembled WGS sequence"/>
</dbReference>
<organism evidence="2 3">
    <name type="scientific">Tetradesmus obliquus</name>
    <name type="common">Green alga</name>
    <name type="synonym">Acutodesmus obliquus</name>
    <dbReference type="NCBI Taxonomy" id="3088"/>
    <lineage>
        <taxon>Eukaryota</taxon>
        <taxon>Viridiplantae</taxon>
        <taxon>Chlorophyta</taxon>
        <taxon>core chlorophytes</taxon>
        <taxon>Chlorophyceae</taxon>
        <taxon>CS clade</taxon>
        <taxon>Sphaeropleales</taxon>
        <taxon>Scenedesmaceae</taxon>
        <taxon>Tetradesmus</taxon>
    </lineage>
</organism>
<evidence type="ECO:0000313" key="3">
    <source>
        <dbReference type="Proteomes" id="UP000256970"/>
    </source>
</evidence>
<protein>
    <submittedName>
        <fullName evidence="2">Uncharacterized protein</fullName>
    </submittedName>
</protein>
<feature type="compositionally biased region" description="Low complexity" evidence="1">
    <location>
        <begin position="407"/>
        <end position="450"/>
    </location>
</feature>
<feature type="region of interest" description="Disordered" evidence="1">
    <location>
        <begin position="347"/>
        <end position="366"/>
    </location>
</feature>
<gene>
    <name evidence="2" type="ORF">BQ4739_LOCUS13934</name>
</gene>
<evidence type="ECO:0000256" key="1">
    <source>
        <dbReference type="SAM" id="MobiDB-lite"/>
    </source>
</evidence>
<dbReference type="EMBL" id="FNXT01001196">
    <property type="protein sequence ID" value="SZX73681.1"/>
    <property type="molecule type" value="Genomic_DNA"/>
</dbReference>
<dbReference type="AlphaFoldDB" id="A0A383W8C8"/>
<name>A0A383W8C8_TETOB</name>
<sequence>MATGFLAAHGHMGLGRRGGARMQMRCFDERGHATPCFEQKGHPPQDASITFDRPHGKLPISWHAAASQHGSAPAATHHTAKLPSPSFLRKLQQFAGLANLAVGFGDAASQKALNVAGVASQLYNFYGPDGVGIRSQLGAMPAPGGIGLMLLKGPLGMPGPLGPNVAWVGNQLEAAASSVNPLAVQLAGTALQDIAASNGAGSLVGATGLAGLGLVTGSAVTAGMAAGQVAQAAGQAITAVGDALQQMKLEKQARAAEKKAARIAELKKVLHINGSKDKNAASSVVIVSDVSKNVAGYSGAASAGASSVDQALLYQQQQHQQQQQQQQQQTPGVAVAGAVYSQLPPSQGMQYMPASQGSTNPYSLSQTGAAGQYNQISQQSMQANQALPYIQTSNVDAQQYSQTLDDSQYSQALQASQSSQPSQSSQYSQMQQQQQQPQQQYSQKQQRPQQHYSLPMETDNGMVAVDGPYTDTAAAWAAQHP</sequence>
<dbReference type="STRING" id="3088.A0A383W8C8"/>
<accession>A0A383W8C8</accession>
<keyword evidence="3" id="KW-1185">Reference proteome</keyword>
<feature type="region of interest" description="Disordered" evidence="1">
    <location>
        <begin position="406"/>
        <end position="466"/>
    </location>
</feature>
<proteinExistence type="predicted"/>
<reference evidence="2 3" key="1">
    <citation type="submission" date="2016-10" db="EMBL/GenBank/DDBJ databases">
        <authorList>
            <person name="Cai Z."/>
        </authorList>
    </citation>
    <scope>NUCLEOTIDE SEQUENCE [LARGE SCALE GENOMIC DNA]</scope>
</reference>